<keyword evidence="2" id="KW-0808">Transferase</keyword>
<name>E1X5W3_HALMS</name>
<dbReference type="SUPFAM" id="SSF56672">
    <property type="entry name" value="DNA/RNA polymerases"/>
    <property type="match status" value="1"/>
</dbReference>
<accession>E1X5W3</accession>
<dbReference type="HOGENOM" id="CLU_028398_2_2_7"/>
<dbReference type="NCBIfam" id="NF038233">
    <property type="entry name" value="retron_St85_RT"/>
    <property type="match status" value="1"/>
</dbReference>
<dbReference type="EMBL" id="FQ312005">
    <property type="protein sequence ID" value="CBW25680.1"/>
    <property type="molecule type" value="Genomic_DNA"/>
</dbReference>
<dbReference type="PANTHER" id="PTHR34047">
    <property type="entry name" value="NUCLEAR INTRON MATURASE 1, MITOCHONDRIAL-RELATED"/>
    <property type="match status" value="1"/>
</dbReference>
<dbReference type="PROSITE" id="PS50878">
    <property type="entry name" value="RT_POL"/>
    <property type="match status" value="1"/>
</dbReference>
<dbReference type="Pfam" id="PF00078">
    <property type="entry name" value="RVT_1"/>
    <property type="match status" value="1"/>
</dbReference>
<dbReference type="InterPro" id="IPR000123">
    <property type="entry name" value="Reverse_transcriptase_msDNA"/>
</dbReference>
<dbReference type="GO" id="GO:0003723">
    <property type="term" value="F:RNA binding"/>
    <property type="evidence" value="ECO:0007669"/>
    <property type="project" value="InterPro"/>
</dbReference>
<keyword evidence="3" id="KW-0548">Nucleotidyltransferase</keyword>
<dbReference type="GO" id="GO:0051607">
    <property type="term" value="P:defense response to virus"/>
    <property type="evidence" value="ECO:0007669"/>
    <property type="project" value="UniProtKB-KW"/>
</dbReference>
<dbReference type="CDD" id="cd03487">
    <property type="entry name" value="RT_Bac_retron_II"/>
    <property type="match status" value="1"/>
</dbReference>
<dbReference type="InterPro" id="IPR043502">
    <property type="entry name" value="DNA/RNA_pol_sf"/>
</dbReference>
<dbReference type="PATRIC" id="fig|862908.3.peg.745"/>
<dbReference type="GO" id="GO:0046872">
    <property type="term" value="F:metal ion binding"/>
    <property type="evidence" value="ECO:0007669"/>
    <property type="project" value="UniProtKB-KW"/>
</dbReference>
<dbReference type="Proteomes" id="UP000008963">
    <property type="component" value="Chromosome"/>
</dbReference>
<evidence type="ECO:0000256" key="5">
    <source>
        <dbReference type="ARBA" id="ARBA00022842"/>
    </source>
</evidence>
<keyword evidence="12" id="KW-1185">Reference proteome</keyword>
<dbReference type="PANTHER" id="PTHR34047:SF7">
    <property type="entry name" value="RNA-DIRECTED DNA POLYMERASE"/>
    <property type="match status" value="1"/>
</dbReference>
<organism evidence="11 12">
    <name type="scientific">Halobacteriovorax marinus (strain ATCC BAA-682 / DSM 15412 / SJ)</name>
    <name type="common">Bacteriovorax marinus</name>
    <dbReference type="NCBI Taxonomy" id="862908"/>
    <lineage>
        <taxon>Bacteria</taxon>
        <taxon>Pseudomonadati</taxon>
        <taxon>Bdellovibrionota</taxon>
        <taxon>Bacteriovoracia</taxon>
        <taxon>Bacteriovoracales</taxon>
        <taxon>Halobacteriovoraceae</taxon>
        <taxon>Halobacteriovorax</taxon>
    </lineage>
</organism>
<gene>
    <name evidence="11" type="ordered locus">BMS_0777</name>
</gene>
<dbReference type="EC" id="2.7.7.49" evidence="1"/>
<keyword evidence="6 11" id="KW-0695">RNA-directed DNA polymerase</keyword>
<proteinExistence type="inferred from homology"/>
<evidence type="ECO:0000259" key="10">
    <source>
        <dbReference type="PROSITE" id="PS50878"/>
    </source>
</evidence>
<evidence type="ECO:0000256" key="6">
    <source>
        <dbReference type="ARBA" id="ARBA00022918"/>
    </source>
</evidence>
<dbReference type="InterPro" id="IPR000477">
    <property type="entry name" value="RT_dom"/>
</dbReference>
<dbReference type="PRINTS" id="PR00866">
    <property type="entry name" value="RNADNAPOLMS"/>
</dbReference>
<dbReference type="KEGG" id="bmx:BMS_0777"/>
<keyword evidence="4" id="KW-0479">Metal-binding</keyword>
<evidence type="ECO:0000313" key="11">
    <source>
        <dbReference type="EMBL" id="CBW25680.1"/>
    </source>
</evidence>
<dbReference type="RefSeq" id="WP_014243465.1">
    <property type="nucleotide sequence ID" value="NC_016620.1"/>
</dbReference>
<keyword evidence="5" id="KW-0460">Magnesium</keyword>
<evidence type="ECO:0000256" key="3">
    <source>
        <dbReference type="ARBA" id="ARBA00022695"/>
    </source>
</evidence>
<evidence type="ECO:0000256" key="7">
    <source>
        <dbReference type="ARBA" id="ARBA00023118"/>
    </source>
</evidence>
<feature type="domain" description="Reverse transcriptase" evidence="10">
    <location>
        <begin position="14"/>
        <end position="243"/>
    </location>
</feature>
<evidence type="ECO:0000256" key="4">
    <source>
        <dbReference type="ARBA" id="ARBA00022723"/>
    </source>
</evidence>
<evidence type="ECO:0000256" key="1">
    <source>
        <dbReference type="ARBA" id="ARBA00012493"/>
    </source>
</evidence>
<dbReference type="STRING" id="862908.BMS_0777"/>
<dbReference type="eggNOG" id="COG3344">
    <property type="taxonomic scope" value="Bacteria"/>
</dbReference>
<keyword evidence="7" id="KW-0051">Antiviral defense</keyword>
<evidence type="ECO:0000256" key="8">
    <source>
        <dbReference type="ARBA" id="ARBA00034120"/>
    </source>
</evidence>
<reference evidence="12" key="1">
    <citation type="journal article" date="2013" name="ISME J.">
        <title>A small predatory core genome in the divergent marine Bacteriovorax marinus SJ and the terrestrial Bdellovibrio bacteriovorus.</title>
        <authorList>
            <person name="Crossman L.C."/>
            <person name="Chen H."/>
            <person name="Cerdeno-Tarraga A.M."/>
            <person name="Brooks K."/>
            <person name="Quail M.A."/>
            <person name="Pineiro S.A."/>
            <person name="Hobley L."/>
            <person name="Sockett R.E."/>
            <person name="Bentley S.D."/>
            <person name="Parkhill J."/>
            <person name="Williams H.N."/>
            <person name="Stine O.C."/>
        </authorList>
    </citation>
    <scope>NUCLEOTIDE SEQUENCE [LARGE SCALE GENOMIC DNA]</scope>
    <source>
        <strain evidence="12">ATCC BAA-682 / DSM 15412 / SJ</strain>
    </source>
</reference>
<protein>
    <recommendedName>
        <fullName evidence="1">RNA-directed DNA polymerase</fullName>
        <ecNumber evidence="1">2.7.7.49</ecNumber>
    </recommendedName>
</protein>
<dbReference type="OrthoDB" id="7055795at2"/>
<sequence>MIYREISKFYNIPQEEVQDFISSNKTKYFRFEIPKRNGKFRTITHPRHELKIVQYWLVEKVFSRMNYVSCSSYAYIKERDILKNARKHQRNSHFLSVDFSNFFESITFKLLEPFLEKFYHSTEVEYSLEELKNVVKRSCFDSYGRLPVGFVTSSIISNIVMFDFDLRINVLLMSRKMLGRVVYTRYADDVTISTNKEGAIREIYELFCKGLISEFNSEITLNASKTKVRHKRCGNVLVTGLRITKDSRITIHKNYKERVKKLIHDNYKSEDLSVVSRIIGHLNFIKYVDANYSHKLNIKYFSEINELKLRYQALFSAKSYI</sequence>
<evidence type="ECO:0000256" key="9">
    <source>
        <dbReference type="ARBA" id="ARBA00048173"/>
    </source>
</evidence>
<evidence type="ECO:0000256" key="2">
    <source>
        <dbReference type="ARBA" id="ARBA00022679"/>
    </source>
</evidence>
<comment type="catalytic activity">
    <reaction evidence="9">
        <text>DNA(n) + a 2'-deoxyribonucleoside 5'-triphosphate = DNA(n+1) + diphosphate</text>
        <dbReference type="Rhea" id="RHEA:22508"/>
        <dbReference type="Rhea" id="RHEA-COMP:17339"/>
        <dbReference type="Rhea" id="RHEA-COMP:17340"/>
        <dbReference type="ChEBI" id="CHEBI:33019"/>
        <dbReference type="ChEBI" id="CHEBI:61560"/>
        <dbReference type="ChEBI" id="CHEBI:173112"/>
        <dbReference type="EC" id="2.7.7.49"/>
    </reaction>
</comment>
<comment type="similarity">
    <text evidence="8">Belongs to the bacterial reverse transcriptase family.</text>
</comment>
<dbReference type="GO" id="GO:0003964">
    <property type="term" value="F:RNA-directed DNA polymerase activity"/>
    <property type="evidence" value="ECO:0007669"/>
    <property type="project" value="UniProtKB-KW"/>
</dbReference>
<dbReference type="InterPro" id="IPR051083">
    <property type="entry name" value="GrpII_Intron_Splice-Mob/Def"/>
</dbReference>
<evidence type="ECO:0000313" key="12">
    <source>
        <dbReference type="Proteomes" id="UP000008963"/>
    </source>
</evidence>
<dbReference type="AlphaFoldDB" id="E1X5W3"/>